<evidence type="ECO:0000256" key="1">
    <source>
        <dbReference type="ARBA" id="ARBA00004418"/>
    </source>
</evidence>
<keyword evidence="4 7" id="KW-0732">Signal</keyword>
<name>F2JZ75_MARM1</name>
<evidence type="ECO:0000256" key="3">
    <source>
        <dbReference type="ARBA" id="ARBA00022448"/>
    </source>
</evidence>
<comment type="subcellular location">
    <subcellularLocation>
        <location evidence="1">Periplasm</location>
    </subcellularLocation>
</comment>
<organism evidence="8 9">
    <name type="scientific">Marinomonas mediterranea (strain ATCC 700492 / JCM 21426 / NBRC 103028 / MMB-1)</name>
    <dbReference type="NCBI Taxonomy" id="717774"/>
    <lineage>
        <taxon>Bacteria</taxon>
        <taxon>Pseudomonadati</taxon>
        <taxon>Pseudomonadota</taxon>
        <taxon>Gammaproteobacteria</taxon>
        <taxon>Oceanospirillales</taxon>
        <taxon>Oceanospirillaceae</taxon>
        <taxon>Marinomonas</taxon>
    </lineage>
</organism>
<dbReference type="AlphaFoldDB" id="F2JZ75"/>
<dbReference type="Pfam" id="PF01547">
    <property type="entry name" value="SBP_bac_1"/>
    <property type="match status" value="1"/>
</dbReference>
<evidence type="ECO:0000313" key="8">
    <source>
        <dbReference type="EMBL" id="ADZ93160.1"/>
    </source>
</evidence>
<dbReference type="PANTHER" id="PTHR43649">
    <property type="entry name" value="ARABINOSE-BINDING PROTEIN-RELATED"/>
    <property type="match status" value="1"/>
</dbReference>
<evidence type="ECO:0000313" key="9">
    <source>
        <dbReference type="Proteomes" id="UP000001062"/>
    </source>
</evidence>
<protein>
    <recommendedName>
        <fullName evidence="6">Probable sugar-binding periplasmic protein</fullName>
    </recommendedName>
</protein>
<dbReference type="PANTHER" id="PTHR43649:SF28">
    <property type="entry name" value="BINDING PROTEIN COMPONENT OF ABC SUGAR TRANSPORTER-RELATED"/>
    <property type="match status" value="1"/>
</dbReference>
<keyword evidence="9" id="KW-1185">Reference proteome</keyword>
<evidence type="ECO:0000256" key="5">
    <source>
        <dbReference type="ARBA" id="ARBA00049629"/>
    </source>
</evidence>
<sequence precursor="true">MKKQLVLSSLAIILSSGLTQNVLAQDVEVLHWWTSGSEAAALNVLKDDLKSKGYGWQDMPVAGGGGESAMTTLKARVTGGNPPTAAQLLGVAVQDWANEGSLGDLSSVAKADGWDAVVPDAVKDFAINDGKWVAVPVNIHRPNWLWVNATIFKENGLTPPTTWEEFNTVSNTLKAKGITPLAHGGQPWQDLTIFDDVVLGVGGPDFYRKAIHELDMDALGSDTMVKVFDQMRIIRGFVDKDFSGRDWNLATAMLINGKAAMQLMGDWAKGEMTHANVTPGKDILCLPAPSTAGSFLFISDFFAGFDVGANDRDAQGALASSVLSKKFQEEFNLVKGSIPARTDISRTRFDACAQKSMDDLAEAQEKGTLIGSLAHGTAQGASVQSAISDVVTYHFNSDIGSKEAVDILVNAIQDAML</sequence>
<feature type="chain" id="PRO_5003279381" description="Probable sugar-binding periplasmic protein" evidence="7">
    <location>
        <begin position="25"/>
        <end position="417"/>
    </location>
</feature>
<keyword evidence="3" id="KW-0813">Transport</keyword>
<comment type="similarity">
    <text evidence="2">Belongs to the bacterial solute-binding protein 1 family.</text>
</comment>
<proteinExistence type="inferred from homology"/>
<dbReference type="Proteomes" id="UP000001062">
    <property type="component" value="Chromosome"/>
</dbReference>
<dbReference type="InterPro" id="IPR050490">
    <property type="entry name" value="Bact_solute-bd_prot1"/>
</dbReference>
<dbReference type="STRING" id="717774.Marme_3952"/>
<dbReference type="OrthoDB" id="5580590at2"/>
<dbReference type="GO" id="GO:0042597">
    <property type="term" value="C:periplasmic space"/>
    <property type="evidence" value="ECO:0007669"/>
    <property type="project" value="UniProtKB-SubCell"/>
</dbReference>
<dbReference type="EMBL" id="CP002583">
    <property type="protein sequence ID" value="ADZ93160.1"/>
    <property type="molecule type" value="Genomic_DNA"/>
</dbReference>
<dbReference type="SUPFAM" id="SSF53850">
    <property type="entry name" value="Periplasmic binding protein-like II"/>
    <property type="match status" value="1"/>
</dbReference>
<dbReference type="PATRIC" id="fig|717774.3.peg.4075"/>
<feature type="signal peptide" evidence="7">
    <location>
        <begin position="1"/>
        <end position="24"/>
    </location>
</feature>
<dbReference type="RefSeq" id="WP_013663062.1">
    <property type="nucleotide sequence ID" value="NC_015276.1"/>
</dbReference>
<dbReference type="HOGENOM" id="CLU_031285_15_0_6"/>
<reference evidence="8 9" key="1">
    <citation type="journal article" date="2012" name="Stand. Genomic Sci.">
        <title>Complete genome sequence of the melanogenic marine bacterium Marinomonas mediterranea type strain (MMB-1(T)).</title>
        <authorList>
            <person name="Lucas-Elio P."/>
            <person name="Goodwin L."/>
            <person name="Woyke T."/>
            <person name="Pitluck S."/>
            <person name="Nolan M."/>
            <person name="Kyrpides N.C."/>
            <person name="Detter J.C."/>
            <person name="Copeland A."/>
            <person name="Teshima H."/>
            <person name="Bruce D."/>
            <person name="Detter C."/>
            <person name="Tapia R."/>
            <person name="Han S."/>
            <person name="Land M.L."/>
            <person name="Ivanova N."/>
            <person name="Mikhailova N."/>
            <person name="Johnston A.W."/>
            <person name="Sanchez-Amat A."/>
        </authorList>
    </citation>
    <scope>NUCLEOTIDE SEQUENCE [LARGE SCALE GENOMIC DNA]</scope>
    <source>
        <strain evidence="9">ATCC 700492 / JCM 21426 / NBRC 103028 / MMB-1</strain>
    </source>
</reference>
<accession>F2JZ75</accession>
<dbReference type="KEGG" id="mme:Marme_3952"/>
<dbReference type="Gene3D" id="3.40.190.10">
    <property type="entry name" value="Periplasmic binding protein-like II"/>
    <property type="match status" value="2"/>
</dbReference>
<gene>
    <name evidence="8" type="ordered locus">Marme_3952</name>
</gene>
<evidence type="ECO:0000256" key="6">
    <source>
        <dbReference type="ARBA" id="ARBA00049753"/>
    </source>
</evidence>
<comment type="function">
    <text evidence="5">Part of a binding-protein-dependent transport system for a sugar.</text>
</comment>
<dbReference type="eggNOG" id="COG1653">
    <property type="taxonomic scope" value="Bacteria"/>
</dbReference>
<dbReference type="InterPro" id="IPR006059">
    <property type="entry name" value="SBP"/>
</dbReference>
<evidence type="ECO:0000256" key="2">
    <source>
        <dbReference type="ARBA" id="ARBA00008520"/>
    </source>
</evidence>
<evidence type="ECO:0000256" key="4">
    <source>
        <dbReference type="ARBA" id="ARBA00022729"/>
    </source>
</evidence>
<evidence type="ECO:0000256" key="7">
    <source>
        <dbReference type="SAM" id="SignalP"/>
    </source>
</evidence>